<proteinExistence type="predicted"/>
<gene>
    <name evidence="1" type="ORF">QG37_08113</name>
</gene>
<name>A0A0L0NP07_CANAR</name>
<dbReference type="Proteomes" id="UP000037122">
    <property type="component" value="Unassembled WGS sequence"/>
</dbReference>
<dbReference type="EMBL" id="LGST01000066">
    <property type="protein sequence ID" value="KND95778.1"/>
    <property type="molecule type" value="Genomic_DNA"/>
</dbReference>
<reference evidence="2" key="1">
    <citation type="journal article" date="2015" name="BMC Genomics">
        <title>Draft genome of a commonly misdiagnosed multidrug resistant pathogen Candida auris.</title>
        <authorList>
            <person name="Chatterjee S."/>
            <person name="Alampalli S.V."/>
            <person name="Nageshan R.K."/>
            <person name="Chettiar S.T."/>
            <person name="Joshi S."/>
            <person name="Tatu U.S."/>
        </authorList>
    </citation>
    <scope>NUCLEOTIDE SEQUENCE [LARGE SCALE GENOMIC DNA]</scope>
    <source>
        <strain evidence="2">6684</strain>
    </source>
</reference>
<comment type="caution">
    <text evidence="1">The sequence shown here is derived from an EMBL/GenBank/DDBJ whole genome shotgun (WGS) entry which is preliminary data.</text>
</comment>
<organism evidence="1 2">
    <name type="scientific">Candidozyma auris</name>
    <name type="common">Yeast</name>
    <name type="synonym">Candida auris</name>
    <dbReference type="NCBI Taxonomy" id="498019"/>
    <lineage>
        <taxon>Eukaryota</taxon>
        <taxon>Fungi</taxon>
        <taxon>Dikarya</taxon>
        <taxon>Ascomycota</taxon>
        <taxon>Saccharomycotina</taxon>
        <taxon>Pichiomycetes</taxon>
        <taxon>Metschnikowiaceae</taxon>
        <taxon>Candidozyma</taxon>
    </lineage>
</organism>
<dbReference type="AlphaFoldDB" id="A0A0L0NP07"/>
<evidence type="ECO:0000313" key="1">
    <source>
        <dbReference type="EMBL" id="KND95778.1"/>
    </source>
</evidence>
<sequence>MMLELLTGRLSYMVDDEAAMLIAPEEDDITISASLSQVNEYLSDLARGHKKETLWSVIARSEHRGCCLER</sequence>
<evidence type="ECO:0000313" key="2">
    <source>
        <dbReference type="Proteomes" id="UP000037122"/>
    </source>
</evidence>
<protein>
    <submittedName>
        <fullName evidence="1">Uncharacterized protein</fullName>
    </submittedName>
</protein>
<accession>A0A0L0NP07</accession>
<dbReference type="VEuPathDB" id="FungiDB:QG37_08113"/>